<protein>
    <recommendedName>
        <fullName evidence="3">Glycosyltransferase 2-like domain-containing protein</fullName>
    </recommendedName>
</protein>
<dbReference type="EMBL" id="CP100390">
    <property type="protein sequence ID" value="UZE97282.1"/>
    <property type="molecule type" value="Genomic_DNA"/>
</dbReference>
<evidence type="ECO:0008006" key="3">
    <source>
        <dbReference type="Google" id="ProtNLM"/>
    </source>
</evidence>
<accession>A0ABY6N5M5</accession>
<name>A0ABY6N5M5_9ALTE</name>
<organism evidence="1 2">
    <name type="scientific">Alkalimarinus alittae</name>
    <dbReference type="NCBI Taxonomy" id="2961619"/>
    <lineage>
        <taxon>Bacteria</taxon>
        <taxon>Pseudomonadati</taxon>
        <taxon>Pseudomonadota</taxon>
        <taxon>Gammaproteobacteria</taxon>
        <taxon>Alteromonadales</taxon>
        <taxon>Alteromonadaceae</taxon>
        <taxon>Alkalimarinus</taxon>
    </lineage>
</organism>
<gene>
    <name evidence="1" type="ORF">NKI27_05895</name>
</gene>
<reference evidence="1" key="1">
    <citation type="submission" date="2022-06" db="EMBL/GenBank/DDBJ databases">
        <title>Alkalimarinus sp. nov., isolated from gut of a Alitta virens.</title>
        <authorList>
            <person name="Yang A.I."/>
            <person name="Shin N.-R."/>
        </authorList>
    </citation>
    <scope>NUCLEOTIDE SEQUENCE</scope>
    <source>
        <strain evidence="1">A2M4</strain>
    </source>
</reference>
<proteinExistence type="predicted"/>
<keyword evidence="2" id="KW-1185">Reference proteome</keyword>
<dbReference type="RefSeq" id="WP_265048759.1">
    <property type="nucleotide sequence ID" value="NZ_CP100390.1"/>
</dbReference>
<evidence type="ECO:0000313" key="2">
    <source>
        <dbReference type="Proteomes" id="UP001163739"/>
    </source>
</evidence>
<dbReference type="Proteomes" id="UP001163739">
    <property type="component" value="Chromosome"/>
</dbReference>
<sequence>MNIVRITDTTSSNKDRNLYRLIENFNNFTLLECKNRGSILLDEVSNTLILDHIDEAIKPLEIIQQVLNSSLPTTLLIVVDGNQHYELPLPNQYLLSKHIIL</sequence>
<evidence type="ECO:0000313" key="1">
    <source>
        <dbReference type="EMBL" id="UZE97282.1"/>
    </source>
</evidence>